<gene>
    <name evidence="1" type="ORF">IRI77_15655</name>
</gene>
<reference evidence="1 2" key="1">
    <citation type="submission" date="2020-10" db="EMBL/GenBank/DDBJ databases">
        <title>Complete genome sequence of Paludibaculum fermentans P105T, a facultatively anaerobic acidobacterium capable of dissimilatory Fe(III) reduction.</title>
        <authorList>
            <person name="Dedysh S.N."/>
            <person name="Beletsky A.V."/>
            <person name="Kulichevskaya I.S."/>
            <person name="Mardanov A.V."/>
            <person name="Ravin N.V."/>
        </authorList>
    </citation>
    <scope>NUCLEOTIDE SEQUENCE [LARGE SCALE GENOMIC DNA]</scope>
    <source>
        <strain evidence="1 2">P105</strain>
    </source>
</reference>
<dbReference type="Gene3D" id="3.40.50.880">
    <property type="match status" value="1"/>
</dbReference>
<sequence>MKSVALLLTAGLAWGQAPYETEIRPSEVQHEISVNRGSAALWQSLKKLHTRASLMMITAHPDDEDGGMLAYESRGLGARVSLLTLNRGEGGANVMSPDFFDALGLVRTMELLQAGRHYGVDQFWTRVVDYGFSKTKAESIGKWTHDRVLFDVVKVVREVRPLVITSVFVGGPSDGHGNHETAGAMAQEVFRAAGDPSVFPEQIQAGLKPWSPVKDYARVPFRRQGANELAVNVRVPEGTYDPLLGYSYVQVAREGLGLQKSQNGGGAMPRAGEVSTGYHRFGSTVDAKETEAGFFDGIDVTLAGIASLAKGGDAAFLRPGLEKMNAAVEEAMAKFSAVKPEATAPSLAAGLKDTVALIAAVEKSGLDAESKYNVLHELRIKQVQFNNALAQALGLAVYGTVAPEKEPDPMYAMFMGDPDTMRVAIPRQTFGVNVRAVNPSAVPVTLERVSLEASGQSWPVAKVSGGPLGPIAGNLPVDTKFSVKVPGDSVYTRAYFSRPDLEQPFYTIDDARWTNRPLAPYPLAAWADFRYQGVPIRIGQVVQTVKRENGFGPVFEPLAVGPAIGVAIEPRAGVVPLEATAFPVKVTVHSNVKGPAKGVVRLELPAGWKSEPAVGAFQTAAEGQDQSLTFLVTPSQLGRKVYPITATAEYEGRRYQEGYQLTGYAGLRPYFLYRPATYKTSGVDVKIAPELRVAYVMGSGDEVPASLEHLGVKVTSLSAADVVSGDLSRFDVVLLGVRAYAARPELSVSNNRLLEYVQQGGVMIVQYNTPEFDHNFGPYPYEMGRNPEEVTDEASRVEILKPEHPLFAWPNRITEKDFEGWVEERGSKWMKSWDAHYEALLETHDADQPPQKGGLLYAKYGKGVYIYNAYAFYRQLPEGVDGAYRIFANMLSLAKNPKIR</sequence>
<dbReference type="KEGG" id="pfer:IRI77_15655"/>
<dbReference type="EMBL" id="CP063849">
    <property type="protein sequence ID" value="QOY91324.1"/>
    <property type="molecule type" value="Genomic_DNA"/>
</dbReference>
<dbReference type="PANTHER" id="PTHR12993:SF11">
    <property type="entry name" value="N-ACETYLGLUCOSAMINYL-PHOSPHATIDYLINOSITOL DE-N-ACETYLASE"/>
    <property type="match status" value="1"/>
</dbReference>
<dbReference type="SUPFAM" id="SSF102588">
    <property type="entry name" value="LmbE-like"/>
    <property type="match status" value="1"/>
</dbReference>
<dbReference type="GO" id="GO:0016811">
    <property type="term" value="F:hydrolase activity, acting on carbon-nitrogen (but not peptide) bonds, in linear amides"/>
    <property type="evidence" value="ECO:0007669"/>
    <property type="project" value="TreeGrafter"/>
</dbReference>
<dbReference type="Pfam" id="PF02585">
    <property type="entry name" value="PIG-L"/>
    <property type="match status" value="1"/>
</dbReference>
<dbReference type="PANTHER" id="PTHR12993">
    <property type="entry name" value="N-ACETYLGLUCOSAMINYL-PHOSPHATIDYLINOSITOL DE-N-ACETYLASE-RELATED"/>
    <property type="match status" value="1"/>
</dbReference>
<dbReference type="Gene3D" id="3.40.50.10320">
    <property type="entry name" value="LmbE-like"/>
    <property type="match status" value="1"/>
</dbReference>
<evidence type="ECO:0000313" key="2">
    <source>
        <dbReference type="Proteomes" id="UP000593892"/>
    </source>
</evidence>
<protein>
    <submittedName>
        <fullName evidence="1">PIG-L family deacetylase</fullName>
    </submittedName>
</protein>
<dbReference type="InterPro" id="IPR024078">
    <property type="entry name" value="LmbE-like_dom_sf"/>
</dbReference>
<dbReference type="InterPro" id="IPR029062">
    <property type="entry name" value="Class_I_gatase-like"/>
</dbReference>
<keyword evidence="2" id="KW-1185">Reference proteome</keyword>
<dbReference type="SUPFAM" id="SSF52317">
    <property type="entry name" value="Class I glutamine amidotransferase-like"/>
    <property type="match status" value="1"/>
</dbReference>
<dbReference type="AlphaFoldDB" id="A0A7S7NX12"/>
<accession>A0A7S7NX12</accession>
<proteinExistence type="predicted"/>
<dbReference type="Proteomes" id="UP000593892">
    <property type="component" value="Chromosome"/>
</dbReference>
<dbReference type="InterPro" id="IPR003737">
    <property type="entry name" value="GlcNAc_PI_deacetylase-related"/>
</dbReference>
<name>A0A7S7NX12_PALFE</name>
<evidence type="ECO:0000313" key="1">
    <source>
        <dbReference type="EMBL" id="QOY91324.1"/>
    </source>
</evidence>
<organism evidence="1 2">
    <name type="scientific">Paludibaculum fermentans</name>
    <dbReference type="NCBI Taxonomy" id="1473598"/>
    <lineage>
        <taxon>Bacteria</taxon>
        <taxon>Pseudomonadati</taxon>
        <taxon>Acidobacteriota</taxon>
        <taxon>Terriglobia</taxon>
        <taxon>Bryobacterales</taxon>
        <taxon>Bryobacteraceae</taxon>
        <taxon>Paludibaculum</taxon>
    </lineage>
</organism>
<dbReference type="RefSeq" id="WP_194452978.1">
    <property type="nucleotide sequence ID" value="NZ_CP063849.1"/>
</dbReference>